<comment type="similarity">
    <text evidence="10">Belongs to the binding-protein-dependent transport system permease family. OppBC subfamily.</text>
</comment>
<keyword evidence="7" id="KW-0406">Ion transport</keyword>
<name>A0A1G8ZR62_9PROT</name>
<evidence type="ECO:0000256" key="11">
    <source>
        <dbReference type="RuleBase" id="RU363032"/>
    </source>
</evidence>
<evidence type="ECO:0000256" key="7">
    <source>
        <dbReference type="ARBA" id="ARBA00023065"/>
    </source>
</evidence>
<dbReference type="Pfam" id="PF00528">
    <property type="entry name" value="BPD_transp_1"/>
    <property type="match status" value="1"/>
</dbReference>
<keyword evidence="14" id="KW-1185">Reference proteome</keyword>
<dbReference type="InterPro" id="IPR050045">
    <property type="entry name" value="Opp2B"/>
</dbReference>
<evidence type="ECO:0000259" key="12">
    <source>
        <dbReference type="PROSITE" id="PS50928"/>
    </source>
</evidence>
<evidence type="ECO:0000256" key="10">
    <source>
        <dbReference type="ARBA" id="ARBA00024202"/>
    </source>
</evidence>
<proteinExistence type="inferred from homology"/>
<feature type="transmembrane region" description="Helical" evidence="11">
    <location>
        <begin position="101"/>
        <end position="124"/>
    </location>
</feature>
<feature type="domain" description="ABC transmembrane type-1" evidence="12">
    <location>
        <begin position="97"/>
        <end position="294"/>
    </location>
</feature>
<organism evidence="13 14">
    <name type="scientific">Methylophilus rhizosphaerae</name>
    <dbReference type="NCBI Taxonomy" id="492660"/>
    <lineage>
        <taxon>Bacteria</taxon>
        <taxon>Pseudomonadati</taxon>
        <taxon>Pseudomonadota</taxon>
        <taxon>Betaproteobacteria</taxon>
        <taxon>Nitrosomonadales</taxon>
        <taxon>Methylophilaceae</taxon>
        <taxon>Methylophilus</taxon>
    </lineage>
</organism>
<keyword evidence="8" id="KW-0921">Nickel transport</keyword>
<evidence type="ECO:0000256" key="4">
    <source>
        <dbReference type="ARBA" id="ARBA00022596"/>
    </source>
</evidence>
<dbReference type="PANTHER" id="PTHR43163:SF6">
    <property type="entry name" value="DIPEPTIDE TRANSPORT SYSTEM PERMEASE PROTEIN DPPB-RELATED"/>
    <property type="match status" value="1"/>
</dbReference>
<feature type="transmembrane region" description="Helical" evidence="11">
    <location>
        <begin position="228"/>
        <end position="255"/>
    </location>
</feature>
<dbReference type="InterPro" id="IPR035906">
    <property type="entry name" value="MetI-like_sf"/>
</dbReference>
<evidence type="ECO:0000313" key="13">
    <source>
        <dbReference type="EMBL" id="SDK17558.1"/>
    </source>
</evidence>
<feature type="transmembrane region" description="Helical" evidence="11">
    <location>
        <begin position="145"/>
        <end position="166"/>
    </location>
</feature>
<dbReference type="RefSeq" id="WP_245652586.1">
    <property type="nucleotide sequence ID" value="NZ_FNFX01000001.1"/>
</dbReference>
<reference evidence="14" key="1">
    <citation type="submission" date="2016-10" db="EMBL/GenBank/DDBJ databases">
        <authorList>
            <person name="Varghese N."/>
            <person name="Submissions S."/>
        </authorList>
    </citation>
    <scope>NUCLEOTIDE SEQUENCE [LARGE SCALE GENOMIC DNA]</scope>
    <source>
        <strain evidence="14">CBMB127</strain>
    </source>
</reference>
<keyword evidence="5 11" id="KW-0812">Transmembrane</keyword>
<dbReference type="CDD" id="cd06261">
    <property type="entry name" value="TM_PBP2"/>
    <property type="match status" value="1"/>
</dbReference>
<gene>
    <name evidence="13" type="ORF">SAMN05192566_0472</name>
</gene>
<evidence type="ECO:0000256" key="2">
    <source>
        <dbReference type="ARBA" id="ARBA00022448"/>
    </source>
</evidence>
<dbReference type="EMBL" id="FNFX01000001">
    <property type="protein sequence ID" value="SDK17558.1"/>
    <property type="molecule type" value="Genomic_DNA"/>
</dbReference>
<evidence type="ECO:0000256" key="3">
    <source>
        <dbReference type="ARBA" id="ARBA00022475"/>
    </source>
</evidence>
<keyword evidence="4" id="KW-0533">Nickel</keyword>
<dbReference type="NCBIfam" id="NF045470">
    <property type="entry name" value="Opp2B"/>
    <property type="match status" value="1"/>
</dbReference>
<keyword evidence="6 11" id="KW-1133">Transmembrane helix</keyword>
<dbReference type="GO" id="GO:0015099">
    <property type="term" value="F:nickel cation transmembrane transporter activity"/>
    <property type="evidence" value="ECO:0007669"/>
    <property type="project" value="InterPro"/>
</dbReference>
<feature type="transmembrane region" description="Helical" evidence="11">
    <location>
        <begin position="172"/>
        <end position="190"/>
    </location>
</feature>
<evidence type="ECO:0000256" key="5">
    <source>
        <dbReference type="ARBA" id="ARBA00022692"/>
    </source>
</evidence>
<dbReference type="InterPro" id="IPR000515">
    <property type="entry name" value="MetI-like"/>
</dbReference>
<dbReference type="SUPFAM" id="SSF161098">
    <property type="entry name" value="MetI-like"/>
    <property type="match status" value="1"/>
</dbReference>
<dbReference type="Pfam" id="PF19300">
    <property type="entry name" value="BPD_transp_1_N"/>
    <property type="match status" value="1"/>
</dbReference>
<keyword evidence="3" id="KW-1003">Cell membrane</keyword>
<sequence length="309" mass="33512">MRSWGAIIKRIATVLPVVFGVLCLTFALLHMVPGDPVDVMLGESASPADRFALKAQLGLDQPVLAQFGHYLLNLLHGDFGVSIHTQTPITQLLVQAYPATLILAVTALSIGLLVGIPLGIWSALKAGHWQDVMVTLVSIRLAAMPAFWLGPVLMLVFAVWLGWLPVSGMDNAASILLPALTLGLGLSAILTRMTRTSLLEVLNEDYIRTARAKGLSERRVLLKHALRAALLPMVTIVGLQMGSLLAGAVITETIFSWNGIGRLLVDSIEKRDYPVTQACVLVVALSYVLINQATDIAYRWLDPRTRNAR</sequence>
<accession>A0A1G8ZR62</accession>
<dbReference type="Proteomes" id="UP000198629">
    <property type="component" value="Unassembled WGS sequence"/>
</dbReference>
<evidence type="ECO:0000313" key="14">
    <source>
        <dbReference type="Proteomes" id="UP000198629"/>
    </source>
</evidence>
<dbReference type="STRING" id="492660.SAMN05192566_0472"/>
<evidence type="ECO:0000256" key="6">
    <source>
        <dbReference type="ARBA" id="ARBA00022989"/>
    </source>
</evidence>
<dbReference type="PROSITE" id="PS50928">
    <property type="entry name" value="ABC_TM1"/>
    <property type="match status" value="1"/>
</dbReference>
<dbReference type="AlphaFoldDB" id="A0A1G8ZR62"/>
<evidence type="ECO:0000256" key="8">
    <source>
        <dbReference type="ARBA" id="ARBA00023112"/>
    </source>
</evidence>
<dbReference type="InterPro" id="IPR045621">
    <property type="entry name" value="BPD_transp_1_N"/>
</dbReference>
<keyword evidence="2 11" id="KW-0813">Transport</keyword>
<keyword evidence="9 11" id="KW-0472">Membrane</keyword>
<dbReference type="Gene3D" id="1.10.3720.10">
    <property type="entry name" value="MetI-like"/>
    <property type="match status" value="1"/>
</dbReference>
<protein>
    <submittedName>
        <fullName evidence="13">Peptide/nickel transport system permease protein</fullName>
    </submittedName>
</protein>
<evidence type="ECO:0000256" key="9">
    <source>
        <dbReference type="ARBA" id="ARBA00023136"/>
    </source>
</evidence>
<evidence type="ECO:0000256" key="1">
    <source>
        <dbReference type="ARBA" id="ARBA00004651"/>
    </source>
</evidence>
<dbReference type="GO" id="GO:0005886">
    <property type="term" value="C:plasma membrane"/>
    <property type="evidence" value="ECO:0007669"/>
    <property type="project" value="UniProtKB-SubCell"/>
</dbReference>
<comment type="subcellular location">
    <subcellularLocation>
        <location evidence="1 11">Cell membrane</location>
        <topology evidence="1 11">Multi-pass membrane protein</topology>
    </subcellularLocation>
</comment>
<dbReference type="PANTHER" id="PTHR43163">
    <property type="entry name" value="DIPEPTIDE TRANSPORT SYSTEM PERMEASE PROTEIN DPPB-RELATED"/>
    <property type="match status" value="1"/>
</dbReference>
<feature type="transmembrane region" description="Helical" evidence="11">
    <location>
        <begin position="275"/>
        <end position="301"/>
    </location>
</feature>
<feature type="transmembrane region" description="Helical" evidence="11">
    <location>
        <begin position="12"/>
        <end position="32"/>
    </location>
</feature>